<proteinExistence type="predicted"/>
<feature type="region of interest" description="Disordered" evidence="1">
    <location>
        <begin position="1"/>
        <end position="33"/>
    </location>
</feature>
<comment type="caution">
    <text evidence="3">The sequence shown here is derived from an EMBL/GenBank/DDBJ whole genome shotgun (WGS) entry which is preliminary data.</text>
</comment>
<name>A0A2U1T4E8_9CORY</name>
<keyword evidence="4" id="KW-1185">Reference proteome</keyword>
<organism evidence="3 4">
    <name type="scientific">Corynebacterium yudongzhengii</name>
    <dbReference type="NCBI Taxonomy" id="2080740"/>
    <lineage>
        <taxon>Bacteria</taxon>
        <taxon>Bacillati</taxon>
        <taxon>Actinomycetota</taxon>
        <taxon>Actinomycetes</taxon>
        <taxon>Mycobacteriales</taxon>
        <taxon>Corynebacteriaceae</taxon>
        <taxon>Corynebacterium</taxon>
    </lineage>
</organism>
<feature type="transmembrane region" description="Helical" evidence="2">
    <location>
        <begin position="138"/>
        <end position="161"/>
    </location>
</feature>
<evidence type="ECO:0000313" key="3">
    <source>
        <dbReference type="EMBL" id="PWC00879.1"/>
    </source>
</evidence>
<dbReference type="AlphaFoldDB" id="A0A2U1T4E8"/>
<evidence type="ECO:0000256" key="1">
    <source>
        <dbReference type="SAM" id="MobiDB-lite"/>
    </source>
</evidence>
<reference evidence="4" key="1">
    <citation type="submission" date="2018-04" db="EMBL/GenBank/DDBJ databases">
        <authorList>
            <person name="Liu S."/>
            <person name="Wang Z."/>
            <person name="Li J."/>
        </authorList>
    </citation>
    <scope>NUCLEOTIDE SEQUENCE [LARGE SCALE GENOMIC DNA]</scope>
    <source>
        <strain evidence="4">2189</strain>
    </source>
</reference>
<keyword evidence="2" id="KW-1133">Transmembrane helix</keyword>
<evidence type="ECO:0000256" key="2">
    <source>
        <dbReference type="SAM" id="Phobius"/>
    </source>
</evidence>
<feature type="transmembrane region" description="Helical" evidence="2">
    <location>
        <begin position="106"/>
        <end position="126"/>
    </location>
</feature>
<dbReference type="Proteomes" id="UP000244989">
    <property type="component" value="Unassembled WGS sequence"/>
</dbReference>
<accession>A0A2U1T4E8</accession>
<keyword evidence="2" id="KW-0812">Transmembrane</keyword>
<evidence type="ECO:0000313" key="4">
    <source>
        <dbReference type="Proteomes" id="UP000244989"/>
    </source>
</evidence>
<sequence length="167" mass="18795">MNSSGFGAGGREHPENDLSDDADYANLYRPEPRDFDELADQEDPLVIAEKNRRSSKQAWRYLALAILSSLAFGVILLVVMRMIAGADTCAAVDGRFLCTEQLQKTWAVLVSLPPIAFLFGCMALLLRKLNAYLRWRPWMGVFWVLVVFTMWVLLTTVQVWLAEGPAL</sequence>
<gene>
    <name evidence="3" type="ORF">DF222_10525</name>
</gene>
<dbReference type="OrthoDB" id="4774281at2"/>
<keyword evidence="2" id="KW-0472">Membrane</keyword>
<dbReference type="EMBL" id="QEEZ01000027">
    <property type="protein sequence ID" value="PWC00879.1"/>
    <property type="molecule type" value="Genomic_DNA"/>
</dbReference>
<feature type="transmembrane region" description="Helical" evidence="2">
    <location>
        <begin position="61"/>
        <end position="86"/>
    </location>
</feature>
<protein>
    <submittedName>
        <fullName evidence="3">Uncharacterized protein</fullName>
    </submittedName>
</protein>
<dbReference type="KEGG" id="cyz:C3B44_11275"/>